<dbReference type="Proteomes" id="UP001438707">
    <property type="component" value="Unassembled WGS sequence"/>
</dbReference>
<sequence>MALIRTVYRLLQKSACEFARDSIPLTGVINSDLRLTQAGPQTAIRQYFLQTDTVRPATGSGDSINVALDLLEQLQSQLTILQNTDADTRQALSSWQSLILQQHRVPGQYNWRAAAQAIESGSQTLFSLTQPLSSTFLFDDEADEQAKRVATQNEETSAALDRLADEVLQDLAGDPKARLESLAEVVNRKHRIRFEPFEWVYDGLKPLLLPDILETKKGMSHSLAALYCCVARRAGLQLIPIPIKTTGGIKQASPAALLHASPAVAPEPLPWLLQLHVDGSDEAQPLYLDPVKAAVLDQDAARQQHPTLEQEEQTPFAAVLTFWAESARMAMIAHQRRGEGDAVALWMYQLMALDTQAEEWDAALSSSKSLQ</sequence>
<organism evidence="2 3">
    <name type="scientific">Apatococcus lobatus</name>
    <dbReference type="NCBI Taxonomy" id="904363"/>
    <lineage>
        <taxon>Eukaryota</taxon>
        <taxon>Viridiplantae</taxon>
        <taxon>Chlorophyta</taxon>
        <taxon>core chlorophytes</taxon>
        <taxon>Trebouxiophyceae</taxon>
        <taxon>Chlorellales</taxon>
        <taxon>Chlorellaceae</taxon>
        <taxon>Apatococcus</taxon>
    </lineage>
</organism>
<dbReference type="AlphaFoldDB" id="A0AAW1R1P1"/>
<evidence type="ECO:0000313" key="3">
    <source>
        <dbReference type="Proteomes" id="UP001438707"/>
    </source>
</evidence>
<dbReference type="InterPro" id="IPR032698">
    <property type="entry name" value="SirB1_N"/>
</dbReference>
<proteinExistence type="predicted"/>
<gene>
    <name evidence="2" type="ORF">WJX74_003759</name>
</gene>
<evidence type="ECO:0000313" key="2">
    <source>
        <dbReference type="EMBL" id="KAK9827465.1"/>
    </source>
</evidence>
<reference evidence="2 3" key="1">
    <citation type="journal article" date="2024" name="Nat. Commun.">
        <title>Phylogenomics reveals the evolutionary origins of lichenization in chlorophyte algae.</title>
        <authorList>
            <person name="Puginier C."/>
            <person name="Libourel C."/>
            <person name="Otte J."/>
            <person name="Skaloud P."/>
            <person name="Haon M."/>
            <person name="Grisel S."/>
            <person name="Petersen M."/>
            <person name="Berrin J.G."/>
            <person name="Delaux P.M."/>
            <person name="Dal Grande F."/>
            <person name="Keller J."/>
        </authorList>
    </citation>
    <scope>NUCLEOTIDE SEQUENCE [LARGE SCALE GENOMIC DNA]</scope>
    <source>
        <strain evidence="2 3">SAG 2145</strain>
    </source>
</reference>
<keyword evidence="3" id="KW-1185">Reference proteome</keyword>
<dbReference type="Pfam" id="PF13369">
    <property type="entry name" value="Transglut_core2"/>
    <property type="match status" value="1"/>
</dbReference>
<comment type="caution">
    <text evidence="2">The sequence shown here is derived from an EMBL/GenBank/DDBJ whole genome shotgun (WGS) entry which is preliminary data.</text>
</comment>
<feature type="domain" description="Protein SirB1 N-terminal" evidence="1">
    <location>
        <begin position="155"/>
        <end position="241"/>
    </location>
</feature>
<protein>
    <recommendedName>
        <fullName evidence="1">Protein SirB1 N-terminal domain-containing protein</fullName>
    </recommendedName>
</protein>
<dbReference type="EMBL" id="JALJOS010000018">
    <property type="protein sequence ID" value="KAK9827465.1"/>
    <property type="molecule type" value="Genomic_DNA"/>
</dbReference>
<name>A0AAW1R1P1_9CHLO</name>
<evidence type="ECO:0000259" key="1">
    <source>
        <dbReference type="Pfam" id="PF13369"/>
    </source>
</evidence>
<accession>A0AAW1R1P1</accession>